<feature type="domain" description="CBS" evidence="4">
    <location>
        <begin position="127"/>
        <end position="187"/>
    </location>
</feature>
<dbReference type="PANTHER" id="PTHR22777:SF17">
    <property type="entry name" value="UPF0053 PROTEIN SLL0260"/>
    <property type="match status" value="1"/>
</dbReference>
<dbReference type="InterPro" id="IPR016169">
    <property type="entry name" value="FAD-bd_PCMH_sub2"/>
</dbReference>
<dbReference type="InterPro" id="IPR046342">
    <property type="entry name" value="CBS_dom_sf"/>
</dbReference>
<dbReference type="InterPro" id="IPR036318">
    <property type="entry name" value="FAD-bd_PCMH-like_sf"/>
</dbReference>
<evidence type="ECO:0000313" key="5">
    <source>
        <dbReference type="EMBL" id="KAB1642012.1"/>
    </source>
</evidence>
<dbReference type="SMART" id="SM01091">
    <property type="entry name" value="CorC_HlyC"/>
    <property type="match status" value="1"/>
</dbReference>
<gene>
    <name evidence="5" type="ORF">F8C90_02200</name>
</gene>
<sequence length="291" mass="32871">MITMSDEEQKGLTGFFSRFGSAKKQTVSEEEIKDIVADNDELADDEKRMIHDIIDLGDMSVHEIMQPRVDMIMVEDTETVRTAVERMHGTGYSRLPIFHEDADHIIGIVHYKNLVGPLIDGREDDLAAKYAFEPLFVPETKDIFPLLKEMQTNRQQMAIVVDEYGGTDGLITVEDIIEEIVGEIVDEYDMEGKEITKLSDGVWRVDGRFPVEDAAALGWPVSESEDYETIAGWLIDTLDFVPEMGDEFTVGGYSFKIERMRRSRISTIRVERLAGGADVAEEGEGQQEKTH</sequence>
<dbReference type="InterPro" id="IPR005170">
    <property type="entry name" value="Transptr-assoc_dom"/>
</dbReference>
<feature type="domain" description="CBS" evidence="4">
    <location>
        <begin position="65"/>
        <end position="126"/>
    </location>
</feature>
<dbReference type="GO" id="GO:0050660">
    <property type="term" value="F:flavin adenine dinucleotide binding"/>
    <property type="evidence" value="ECO:0007669"/>
    <property type="project" value="InterPro"/>
</dbReference>
<reference evidence="5 6" key="1">
    <citation type="submission" date="2019-09" db="EMBL/GenBank/DDBJ databases">
        <title>Whole genome shotgun sequencing (WGS) of Ellagibacter isourolithinifaciens DSM 104140(T) and Adlercreutzia muris DSM 29508(T).</title>
        <authorList>
            <person name="Stoll D.A."/>
            <person name="Danylec N."/>
            <person name="Huch M."/>
        </authorList>
    </citation>
    <scope>NUCLEOTIDE SEQUENCE [LARGE SCALE GENOMIC DNA]</scope>
    <source>
        <strain evidence="5 6">DSM 104140</strain>
    </source>
</reference>
<comment type="caution">
    <text evidence="5">The sequence shown here is derived from an EMBL/GenBank/DDBJ whole genome shotgun (WGS) entry which is preliminary data.</text>
</comment>
<dbReference type="SUPFAM" id="SSF56176">
    <property type="entry name" value="FAD-binding/transporter-associated domain-like"/>
    <property type="match status" value="1"/>
</dbReference>
<dbReference type="AlphaFoldDB" id="A0A6N6NPA6"/>
<dbReference type="Pfam" id="PF00571">
    <property type="entry name" value="CBS"/>
    <property type="match status" value="2"/>
</dbReference>
<evidence type="ECO:0000259" key="4">
    <source>
        <dbReference type="PROSITE" id="PS51371"/>
    </source>
</evidence>
<dbReference type="GeneID" id="98657211"/>
<dbReference type="CDD" id="cd04590">
    <property type="entry name" value="CBS_pair_CorC_HlyC_assoc"/>
    <property type="match status" value="1"/>
</dbReference>
<accession>A0A6N6NPA6</accession>
<proteinExistence type="predicted"/>
<organism evidence="5 6">
    <name type="scientific">Ellagibacter isourolithinifaciens</name>
    <dbReference type="NCBI Taxonomy" id="2137581"/>
    <lineage>
        <taxon>Bacteria</taxon>
        <taxon>Bacillati</taxon>
        <taxon>Actinomycetota</taxon>
        <taxon>Coriobacteriia</taxon>
        <taxon>Eggerthellales</taxon>
        <taxon>Eggerthellaceae</taxon>
        <taxon>Ellagibacter</taxon>
    </lineage>
</organism>
<dbReference type="RefSeq" id="WP_158048821.1">
    <property type="nucleotide sequence ID" value="NZ_DAWAFB010000002.1"/>
</dbReference>
<dbReference type="FunFam" id="3.10.580.10:FF:000002">
    <property type="entry name" value="Magnesium/cobalt efflux protein CorC"/>
    <property type="match status" value="1"/>
</dbReference>
<dbReference type="PANTHER" id="PTHR22777">
    <property type="entry name" value="HEMOLYSIN-RELATED"/>
    <property type="match status" value="1"/>
</dbReference>
<keyword evidence="1" id="KW-0677">Repeat</keyword>
<evidence type="ECO:0000313" key="6">
    <source>
        <dbReference type="Proteomes" id="UP000468668"/>
    </source>
</evidence>
<dbReference type="EMBL" id="WAJR01000003">
    <property type="protein sequence ID" value="KAB1642012.1"/>
    <property type="molecule type" value="Genomic_DNA"/>
</dbReference>
<keyword evidence="2 3" id="KW-0129">CBS domain</keyword>
<dbReference type="Pfam" id="PF03471">
    <property type="entry name" value="CorC_HlyC"/>
    <property type="match status" value="1"/>
</dbReference>
<dbReference type="OrthoDB" id="110231at2"/>
<dbReference type="PROSITE" id="PS51371">
    <property type="entry name" value="CBS"/>
    <property type="match status" value="2"/>
</dbReference>
<evidence type="ECO:0000256" key="1">
    <source>
        <dbReference type="ARBA" id="ARBA00022737"/>
    </source>
</evidence>
<dbReference type="Gene3D" id="3.30.465.10">
    <property type="match status" value="1"/>
</dbReference>
<dbReference type="InterPro" id="IPR044751">
    <property type="entry name" value="Ion_transp-like_CBS"/>
</dbReference>
<keyword evidence="6" id="KW-1185">Reference proteome</keyword>
<protein>
    <submittedName>
        <fullName evidence="5">HlyC/CorC family transporter</fullName>
    </submittedName>
</protein>
<dbReference type="Gene3D" id="3.10.580.10">
    <property type="entry name" value="CBS-domain"/>
    <property type="match status" value="1"/>
</dbReference>
<dbReference type="SMART" id="SM00116">
    <property type="entry name" value="CBS"/>
    <property type="match status" value="2"/>
</dbReference>
<name>A0A6N6NPA6_9ACTN</name>
<evidence type="ECO:0000256" key="2">
    <source>
        <dbReference type="ARBA" id="ARBA00023122"/>
    </source>
</evidence>
<dbReference type="InterPro" id="IPR000644">
    <property type="entry name" value="CBS_dom"/>
</dbReference>
<dbReference type="Proteomes" id="UP000468668">
    <property type="component" value="Unassembled WGS sequence"/>
</dbReference>
<evidence type="ECO:0000256" key="3">
    <source>
        <dbReference type="PROSITE-ProRule" id="PRU00703"/>
    </source>
</evidence>
<dbReference type="SUPFAM" id="SSF54631">
    <property type="entry name" value="CBS-domain pair"/>
    <property type="match status" value="1"/>
</dbReference>
<dbReference type="GO" id="GO:0005886">
    <property type="term" value="C:plasma membrane"/>
    <property type="evidence" value="ECO:0007669"/>
    <property type="project" value="TreeGrafter"/>
</dbReference>